<keyword evidence="3" id="KW-0804">Transcription</keyword>
<evidence type="ECO:0000256" key="2">
    <source>
        <dbReference type="ARBA" id="ARBA00023125"/>
    </source>
</evidence>
<dbReference type="PROSITE" id="PS50977">
    <property type="entry name" value="HTH_TETR_2"/>
    <property type="match status" value="1"/>
</dbReference>
<gene>
    <name evidence="6" type="ORF">GCM10009550_28180</name>
</gene>
<evidence type="ECO:0000256" key="3">
    <source>
        <dbReference type="ARBA" id="ARBA00023163"/>
    </source>
</evidence>
<protein>
    <submittedName>
        <fullName evidence="6">TetR/AcrR family transcriptional regulator</fullName>
    </submittedName>
</protein>
<evidence type="ECO:0000256" key="1">
    <source>
        <dbReference type="ARBA" id="ARBA00023015"/>
    </source>
</evidence>
<feature type="DNA-binding region" description="H-T-H motif" evidence="4">
    <location>
        <begin position="35"/>
        <end position="54"/>
    </location>
</feature>
<dbReference type="PANTHER" id="PTHR30055:SF234">
    <property type="entry name" value="HTH-TYPE TRANSCRIPTIONAL REGULATOR BETI"/>
    <property type="match status" value="1"/>
</dbReference>
<feature type="domain" description="HTH tetR-type" evidence="5">
    <location>
        <begin position="12"/>
        <end position="72"/>
    </location>
</feature>
<evidence type="ECO:0000259" key="5">
    <source>
        <dbReference type="PROSITE" id="PS50977"/>
    </source>
</evidence>
<sequence>MTSPRRVGAPDAKNRMLLVDAAERLLLEEGHAAVSSRRVAARAGLKPQLVHYYFRTMEELFLAVFRRRAEEGLEQQAQALESDQPLWALWRFSTDPAGIALAMAFTGLARQSEAIRREMAEHSERFRAAQVEVLKAALGRYGISESVVTPEAVAVLVSSISRVISMERELGLLTGHDELLELVERRLRRFEGEPRPLDAVG</sequence>
<evidence type="ECO:0000256" key="4">
    <source>
        <dbReference type="PROSITE-ProRule" id="PRU00335"/>
    </source>
</evidence>
<dbReference type="InterPro" id="IPR050109">
    <property type="entry name" value="HTH-type_TetR-like_transc_reg"/>
</dbReference>
<dbReference type="InterPro" id="IPR001647">
    <property type="entry name" value="HTH_TetR"/>
</dbReference>
<dbReference type="PRINTS" id="PR00455">
    <property type="entry name" value="HTHTETR"/>
</dbReference>
<organism evidence="6 7">
    <name type="scientific">Actinocorallia libanotica</name>
    <dbReference type="NCBI Taxonomy" id="46162"/>
    <lineage>
        <taxon>Bacteria</taxon>
        <taxon>Bacillati</taxon>
        <taxon>Actinomycetota</taxon>
        <taxon>Actinomycetes</taxon>
        <taxon>Streptosporangiales</taxon>
        <taxon>Thermomonosporaceae</taxon>
        <taxon>Actinocorallia</taxon>
    </lineage>
</organism>
<dbReference type="Proteomes" id="UP001500665">
    <property type="component" value="Unassembled WGS sequence"/>
</dbReference>
<reference evidence="7" key="1">
    <citation type="journal article" date="2019" name="Int. J. Syst. Evol. Microbiol.">
        <title>The Global Catalogue of Microorganisms (GCM) 10K type strain sequencing project: providing services to taxonomists for standard genome sequencing and annotation.</title>
        <authorList>
            <consortium name="The Broad Institute Genomics Platform"/>
            <consortium name="The Broad Institute Genome Sequencing Center for Infectious Disease"/>
            <person name="Wu L."/>
            <person name="Ma J."/>
        </authorList>
    </citation>
    <scope>NUCLEOTIDE SEQUENCE [LARGE SCALE GENOMIC DNA]</scope>
    <source>
        <strain evidence="7">JCM 10696</strain>
    </source>
</reference>
<proteinExistence type="predicted"/>
<dbReference type="InterPro" id="IPR009057">
    <property type="entry name" value="Homeodomain-like_sf"/>
</dbReference>
<dbReference type="Pfam" id="PF00440">
    <property type="entry name" value="TetR_N"/>
    <property type="match status" value="1"/>
</dbReference>
<evidence type="ECO:0000313" key="6">
    <source>
        <dbReference type="EMBL" id="GAA0950050.1"/>
    </source>
</evidence>
<dbReference type="Gene3D" id="1.10.357.10">
    <property type="entry name" value="Tetracycline Repressor, domain 2"/>
    <property type="match status" value="1"/>
</dbReference>
<dbReference type="SUPFAM" id="SSF46689">
    <property type="entry name" value="Homeodomain-like"/>
    <property type="match status" value="1"/>
</dbReference>
<keyword evidence="1" id="KW-0805">Transcription regulation</keyword>
<comment type="caution">
    <text evidence="6">The sequence shown here is derived from an EMBL/GenBank/DDBJ whole genome shotgun (WGS) entry which is preliminary data.</text>
</comment>
<accession>A0ABP4BET0</accession>
<dbReference type="RefSeq" id="WP_344240706.1">
    <property type="nucleotide sequence ID" value="NZ_BAAAHH010000009.1"/>
</dbReference>
<dbReference type="PANTHER" id="PTHR30055">
    <property type="entry name" value="HTH-TYPE TRANSCRIPTIONAL REGULATOR RUTR"/>
    <property type="match status" value="1"/>
</dbReference>
<keyword evidence="7" id="KW-1185">Reference proteome</keyword>
<keyword evidence="2 4" id="KW-0238">DNA-binding</keyword>
<dbReference type="EMBL" id="BAAAHH010000009">
    <property type="protein sequence ID" value="GAA0950050.1"/>
    <property type="molecule type" value="Genomic_DNA"/>
</dbReference>
<name>A0ABP4BET0_9ACTN</name>
<evidence type="ECO:0000313" key="7">
    <source>
        <dbReference type="Proteomes" id="UP001500665"/>
    </source>
</evidence>